<dbReference type="EMBL" id="CP032382">
    <property type="protein sequence ID" value="AYB34111.1"/>
    <property type="molecule type" value="Genomic_DNA"/>
</dbReference>
<organism evidence="2 3">
    <name type="scientific">Chryseolinea soli</name>
    <dbReference type="NCBI Taxonomy" id="2321403"/>
    <lineage>
        <taxon>Bacteria</taxon>
        <taxon>Pseudomonadati</taxon>
        <taxon>Bacteroidota</taxon>
        <taxon>Cytophagia</taxon>
        <taxon>Cytophagales</taxon>
        <taxon>Fulvivirgaceae</taxon>
        <taxon>Chryseolinea</taxon>
    </lineage>
</organism>
<dbReference type="Proteomes" id="UP000266183">
    <property type="component" value="Chromosome"/>
</dbReference>
<evidence type="ECO:0000313" key="3">
    <source>
        <dbReference type="Proteomes" id="UP000266183"/>
    </source>
</evidence>
<reference evidence="3" key="1">
    <citation type="submission" date="2018-09" db="EMBL/GenBank/DDBJ databases">
        <title>Chryseolinea sp. KIS68-18 isolated from soil.</title>
        <authorList>
            <person name="Weon H.-Y."/>
            <person name="Kwon S.-W."/>
            <person name="Lee S.A."/>
        </authorList>
    </citation>
    <scope>NUCLEOTIDE SEQUENCE [LARGE SCALE GENOMIC DNA]</scope>
    <source>
        <strain evidence="3">KIS68-18</strain>
    </source>
</reference>
<dbReference type="RefSeq" id="WP_119757332.1">
    <property type="nucleotide sequence ID" value="NZ_CP032382.1"/>
</dbReference>
<evidence type="ECO:0000313" key="2">
    <source>
        <dbReference type="EMBL" id="AYB34111.1"/>
    </source>
</evidence>
<sequence length="233" mass="27419">MDFREKEQFIDHYELVDKHIDTYFKGADIHVFHEIPTLDIHLDVYHIRPENAPFELLLTSGMSSISMNVSEIAKNSDAYRFAELMTLIPKGVDFGKMYPSNTKYDWIMSMIKQSAKFPHFYDTWIGTGHSIQAEENMDPYSKDTKYCGCLVLPTMTFPEDFQKIESPYGVINIYGLFPLYKEELEFKIQNGYNEFIQFLIKNNTEEIIDFNRVNYCKKDSGFDKLKRWTKGRS</sequence>
<protein>
    <submittedName>
        <fullName evidence="2">Suppressor of fused domain protein</fullName>
    </submittedName>
</protein>
<dbReference type="AlphaFoldDB" id="A0A385SUY1"/>
<dbReference type="OrthoDB" id="4827574at2"/>
<dbReference type="InterPro" id="IPR020941">
    <property type="entry name" value="SUFU-like_domain"/>
</dbReference>
<keyword evidence="3" id="KW-1185">Reference proteome</keyword>
<dbReference type="KEGG" id="chk:D4L85_27585"/>
<proteinExistence type="predicted"/>
<evidence type="ECO:0000259" key="1">
    <source>
        <dbReference type="Pfam" id="PF05076"/>
    </source>
</evidence>
<feature type="domain" description="Suppressor of fused-like" evidence="1">
    <location>
        <begin position="40"/>
        <end position="212"/>
    </location>
</feature>
<accession>A0A385SUY1</accession>
<gene>
    <name evidence="2" type="ORF">D4L85_27585</name>
</gene>
<dbReference type="Pfam" id="PF05076">
    <property type="entry name" value="SUFU"/>
    <property type="match status" value="1"/>
</dbReference>
<name>A0A385SUY1_9BACT</name>